<reference evidence="2 3" key="2">
    <citation type="submission" date="2024-07" db="EMBL/GenBank/DDBJ databases">
        <authorList>
            <person name="Akdeniz Z."/>
        </authorList>
    </citation>
    <scope>NUCLEOTIDE SEQUENCE [LARGE SCALE GENOMIC DNA]</scope>
</reference>
<evidence type="ECO:0000313" key="2">
    <source>
        <dbReference type="EMBL" id="CAL5974370.1"/>
    </source>
</evidence>
<protein>
    <submittedName>
        <fullName evidence="2">Hypothetical_protein</fullName>
    </submittedName>
</protein>
<organism evidence="1">
    <name type="scientific">Hexamita inflata</name>
    <dbReference type="NCBI Taxonomy" id="28002"/>
    <lineage>
        <taxon>Eukaryota</taxon>
        <taxon>Metamonada</taxon>
        <taxon>Diplomonadida</taxon>
        <taxon>Hexamitidae</taxon>
        <taxon>Hexamitinae</taxon>
        <taxon>Hexamita</taxon>
    </lineage>
</organism>
<dbReference type="Proteomes" id="UP001642409">
    <property type="component" value="Unassembled WGS sequence"/>
</dbReference>
<dbReference type="EMBL" id="CATOUU010000464">
    <property type="protein sequence ID" value="CAI9930543.1"/>
    <property type="molecule type" value="Genomic_DNA"/>
</dbReference>
<dbReference type="AlphaFoldDB" id="A0AA86P4D2"/>
<keyword evidence="3" id="KW-1185">Reference proteome</keyword>
<accession>A0AA86P4D2</accession>
<dbReference type="EMBL" id="CAXDID020000005">
    <property type="protein sequence ID" value="CAL5974370.1"/>
    <property type="molecule type" value="Genomic_DNA"/>
</dbReference>
<gene>
    <name evidence="1" type="ORF">HINF_LOCUS18188</name>
    <name evidence="2" type="ORF">HINF_LOCUS2819</name>
</gene>
<proteinExistence type="predicted"/>
<reference evidence="1" key="1">
    <citation type="submission" date="2023-06" db="EMBL/GenBank/DDBJ databases">
        <authorList>
            <person name="Kurt Z."/>
        </authorList>
    </citation>
    <scope>NUCLEOTIDE SEQUENCE</scope>
</reference>
<sequence>MQQLRQNITTGVPPRAVLDRKVSLKTSPSPSAKLGDILQNSADDISKKLIDQVPEGIREPLNNVREETMNLIKKFREQRQLNEKPKSEDVTMNQTKKKTGWQKFKGGLSKFWQFARKPIQPILMQMTPEVYLTDKILKICYVICVYYPIKAVADDTYFHFQVQLHKQQNINLTHKFNCD</sequence>
<evidence type="ECO:0000313" key="1">
    <source>
        <dbReference type="EMBL" id="CAI9930543.1"/>
    </source>
</evidence>
<name>A0AA86P4D2_9EUKA</name>
<evidence type="ECO:0000313" key="3">
    <source>
        <dbReference type="Proteomes" id="UP001642409"/>
    </source>
</evidence>
<comment type="caution">
    <text evidence="1">The sequence shown here is derived from an EMBL/GenBank/DDBJ whole genome shotgun (WGS) entry which is preliminary data.</text>
</comment>